<dbReference type="AlphaFoldDB" id="A0A1X2G9S0"/>
<reference evidence="2 3" key="1">
    <citation type="submission" date="2016-07" db="EMBL/GenBank/DDBJ databases">
        <title>Pervasive Adenine N6-methylation of Active Genes in Fungi.</title>
        <authorList>
            <consortium name="DOE Joint Genome Institute"/>
            <person name="Mondo S.J."/>
            <person name="Dannebaum R.O."/>
            <person name="Kuo R.C."/>
            <person name="Labutti K."/>
            <person name="Haridas S."/>
            <person name="Kuo A."/>
            <person name="Salamov A."/>
            <person name="Ahrendt S.R."/>
            <person name="Lipzen A."/>
            <person name="Sullivan W."/>
            <person name="Andreopoulos W.B."/>
            <person name="Clum A."/>
            <person name="Lindquist E."/>
            <person name="Daum C."/>
            <person name="Ramamoorthy G.K."/>
            <person name="Gryganskyi A."/>
            <person name="Culley D."/>
            <person name="Magnuson J.K."/>
            <person name="James T.Y."/>
            <person name="O'Malley M.A."/>
            <person name="Stajich J.E."/>
            <person name="Spatafora J.W."/>
            <person name="Visel A."/>
            <person name="Grigoriev I.V."/>
        </authorList>
    </citation>
    <scope>NUCLEOTIDE SEQUENCE [LARGE SCALE GENOMIC DNA]</scope>
    <source>
        <strain evidence="2 3">NRRL 3301</strain>
    </source>
</reference>
<dbReference type="Gene3D" id="3.40.50.150">
    <property type="entry name" value="Vaccinia Virus protein VP39"/>
    <property type="match status" value="1"/>
</dbReference>
<accession>A0A1X2G9S0</accession>
<evidence type="ECO:0000313" key="3">
    <source>
        <dbReference type="Proteomes" id="UP000242146"/>
    </source>
</evidence>
<dbReference type="CDD" id="cd02440">
    <property type="entry name" value="AdoMet_MTases"/>
    <property type="match status" value="1"/>
</dbReference>
<dbReference type="Pfam" id="PF13649">
    <property type="entry name" value="Methyltransf_25"/>
    <property type="match status" value="1"/>
</dbReference>
<keyword evidence="2" id="KW-0808">Transferase</keyword>
<proteinExistence type="predicted"/>
<dbReference type="EMBL" id="MCGT01000029">
    <property type="protein sequence ID" value="ORX48578.1"/>
    <property type="molecule type" value="Genomic_DNA"/>
</dbReference>
<dbReference type="InterPro" id="IPR041698">
    <property type="entry name" value="Methyltransf_25"/>
</dbReference>
<protein>
    <submittedName>
        <fullName evidence="2">S-adenosyl-L-methionine-dependent methyltransferase</fullName>
    </submittedName>
</protein>
<feature type="domain" description="Methyltransferase" evidence="1">
    <location>
        <begin position="56"/>
        <end position="147"/>
    </location>
</feature>
<dbReference type="InterPro" id="IPR029063">
    <property type="entry name" value="SAM-dependent_MTases_sf"/>
</dbReference>
<dbReference type="GO" id="GO:0008168">
    <property type="term" value="F:methyltransferase activity"/>
    <property type="evidence" value="ECO:0007669"/>
    <property type="project" value="UniProtKB-KW"/>
</dbReference>
<evidence type="ECO:0000313" key="2">
    <source>
        <dbReference type="EMBL" id="ORX48578.1"/>
    </source>
</evidence>
<dbReference type="SUPFAM" id="SSF53335">
    <property type="entry name" value="S-adenosyl-L-methionine-dependent methyltransferases"/>
    <property type="match status" value="1"/>
</dbReference>
<dbReference type="PANTHER" id="PTHR43591">
    <property type="entry name" value="METHYLTRANSFERASE"/>
    <property type="match status" value="1"/>
</dbReference>
<keyword evidence="3" id="KW-1185">Reference proteome</keyword>
<gene>
    <name evidence="2" type="ORF">DM01DRAFT_260356</name>
</gene>
<organism evidence="2 3">
    <name type="scientific">Hesseltinella vesiculosa</name>
    <dbReference type="NCBI Taxonomy" id="101127"/>
    <lineage>
        <taxon>Eukaryota</taxon>
        <taxon>Fungi</taxon>
        <taxon>Fungi incertae sedis</taxon>
        <taxon>Mucoromycota</taxon>
        <taxon>Mucoromycotina</taxon>
        <taxon>Mucoromycetes</taxon>
        <taxon>Mucorales</taxon>
        <taxon>Cunninghamellaceae</taxon>
        <taxon>Hesseltinella</taxon>
    </lineage>
</organism>
<keyword evidence="2" id="KW-0489">Methyltransferase</keyword>
<dbReference type="STRING" id="101127.A0A1X2G9S0"/>
<dbReference type="OrthoDB" id="2013972at2759"/>
<dbReference type="Proteomes" id="UP000242146">
    <property type="component" value="Unassembled WGS sequence"/>
</dbReference>
<dbReference type="PANTHER" id="PTHR43591:SF24">
    <property type="entry name" value="2-METHOXY-6-POLYPRENYL-1,4-BENZOQUINOL METHYLASE, MITOCHONDRIAL"/>
    <property type="match status" value="1"/>
</dbReference>
<sequence>MYNAKQWPCVLVQDPIEQDRLVSQHYLLRTAFQGDFHAPVHAGLKAKEGGDGFVALDIGCGRGHWTMEMATTYPQSTFIGLDHQSTFPKDIKPRNCHFFQVDVRLGPLPFPDESVDFIYQRDMTLSLHQDDWIPLILEYQRILKPGGWIELVEPDVETKSSMEKEYLLNDHLIRALTARGQDPYVARRLPILLANHGYRRVESHFQSLLLGWGQEDNKRDRHARRGQAMASQYMFYLRSLGPWLRLVMGMSLAKYVEYVNQLPDEWHQAQTYINWHCATAQKPLHPPTHHVH</sequence>
<name>A0A1X2G9S0_9FUNG</name>
<evidence type="ECO:0000259" key="1">
    <source>
        <dbReference type="Pfam" id="PF13649"/>
    </source>
</evidence>
<dbReference type="GO" id="GO:0032259">
    <property type="term" value="P:methylation"/>
    <property type="evidence" value="ECO:0007669"/>
    <property type="project" value="UniProtKB-KW"/>
</dbReference>
<comment type="caution">
    <text evidence="2">The sequence shown here is derived from an EMBL/GenBank/DDBJ whole genome shotgun (WGS) entry which is preliminary data.</text>
</comment>